<dbReference type="SMART" id="SM00248">
    <property type="entry name" value="ANK"/>
    <property type="match status" value="3"/>
</dbReference>
<evidence type="ECO:0000256" key="1">
    <source>
        <dbReference type="ARBA" id="ARBA00022737"/>
    </source>
</evidence>
<dbReference type="InterPro" id="IPR051637">
    <property type="entry name" value="Ank_repeat_dom-contain_49"/>
</dbReference>
<dbReference type="PANTHER" id="PTHR24180">
    <property type="entry name" value="CYCLIN-DEPENDENT KINASE INHIBITOR 2C-RELATED"/>
    <property type="match status" value="1"/>
</dbReference>
<keyword evidence="2 3" id="KW-0040">ANK repeat</keyword>
<dbReference type="PROSITE" id="PS50297">
    <property type="entry name" value="ANK_REP_REGION"/>
    <property type="match status" value="2"/>
</dbReference>
<evidence type="ECO:0000256" key="2">
    <source>
        <dbReference type="ARBA" id="ARBA00023043"/>
    </source>
</evidence>
<dbReference type="PANTHER" id="PTHR24180:SF45">
    <property type="entry name" value="POLY [ADP-RIBOSE] POLYMERASE TANKYRASE"/>
    <property type="match status" value="1"/>
</dbReference>
<dbReference type="Gene3D" id="1.25.40.20">
    <property type="entry name" value="Ankyrin repeat-containing domain"/>
    <property type="match status" value="1"/>
</dbReference>
<gene>
    <name evidence="4" type="ORF">TSIB3V08_LOCUS6348</name>
</gene>
<dbReference type="Pfam" id="PF13637">
    <property type="entry name" value="Ank_4"/>
    <property type="match status" value="1"/>
</dbReference>
<dbReference type="AlphaFoldDB" id="A0A7R9G1K8"/>
<accession>A0A7R9G1K8</accession>
<name>A0A7R9G1K8_TIMSH</name>
<proteinExistence type="predicted"/>
<organism evidence="4">
    <name type="scientific">Timema shepardi</name>
    <name type="common">Walking stick</name>
    <dbReference type="NCBI Taxonomy" id="629360"/>
    <lineage>
        <taxon>Eukaryota</taxon>
        <taxon>Metazoa</taxon>
        <taxon>Ecdysozoa</taxon>
        <taxon>Arthropoda</taxon>
        <taxon>Hexapoda</taxon>
        <taxon>Insecta</taxon>
        <taxon>Pterygota</taxon>
        <taxon>Neoptera</taxon>
        <taxon>Polyneoptera</taxon>
        <taxon>Phasmatodea</taxon>
        <taxon>Timematodea</taxon>
        <taxon>Timematoidea</taxon>
        <taxon>Timematidae</taxon>
        <taxon>Timema</taxon>
    </lineage>
</organism>
<sequence>MMDYFYKLVLKTLLLIGGIERNPGPKQGPPPLVAQYRGYEIDIWRKIVGLLERSLDPSCVVYQQLDDIKNCYPLPNVSGRGHLELLELLLDHGLDVNKVVDSVNHTLLHLAVFRGHVPVVRLLLQRGANINKTDSWGDTPLHDSSSNGHLTVCQLLVEAGCDLGVKDELGKTALERARDSGNTGVVKYLSSLK</sequence>
<feature type="repeat" description="ANK" evidence="3">
    <location>
        <begin position="103"/>
        <end position="135"/>
    </location>
</feature>
<dbReference type="EMBL" id="OC002694">
    <property type="protein sequence ID" value="CAD7262231.1"/>
    <property type="molecule type" value="Genomic_DNA"/>
</dbReference>
<evidence type="ECO:0000256" key="3">
    <source>
        <dbReference type="PROSITE-ProRule" id="PRU00023"/>
    </source>
</evidence>
<keyword evidence="1" id="KW-0677">Repeat</keyword>
<reference evidence="4" key="1">
    <citation type="submission" date="2020-11" db="EMBL/GenBank/DDBJ databases">
        <authorList>
            <person name="Tran Van P."/>
        </authorList>
    </citation>
    <scope>NUCLEOTIDE SEQUENCE</scope>
</reference>
<dbReference type="PROSITE" id="PS50088">
    <property type="entry name" value="ANK_REPEAT"/>
    <property type="match status" value="2"/>
</dbReference>
<dbReference type="SUPFAM" id="SSF48403">
    <property type="entry name" value="Ankyrin repeat"/>
    <property type="match status" value="1"/>
</dbReference>
<dbReference type="InterPro" id="IPR036770">
    <property type="entry name" value="Ankyrin_rpt-contain_sf"/>
</dbReference>
<feature type="repeat" description="ANK" evidence="3">
    <location>
        <begin position="136"/>
        <end position="168"/>
    </location>
</feature>
<dbReference type="InterPro" id="IPR002110">
    <property type="entry name" value="Ankyrin_rpt"/>
</dbReference>
<protein>
    <submittedName>
        <fullName evidence="4">Uncharacterized protein</fullName>
    </submittedName>
</protein>
<evidence type="ECO:0000313" key="4">
    <source>
        <dbReference type="EMBL" id="CAD7262231.1"/>
    </source>
</evidence>